<dbReference type="EMBL" id="KL367475">
    <property type="protein sequence ID" value="KFD72949.1"/>
    <property type="molecule type" value="Genomic_DNA"/>
</dbReference>
<evidence type="ECO:0000313" key="1">
    <source>
        <dbReference type="EMBL" id="KFD72949.1"/>
    </source>
</evidence>
<protein>
    <recommendedName>
        <fullName evidence="2">Mos1 transposase HTH domain-containing protein</fullName>
    </recommendedName>
</protein>
<proteinExistence type="predicted"/>
<dbReference type="AlphaFoldDB" id="A0A085NU03"/>
<evidence type="ECO:0008006" key="2">
    <source>
        <dbReference type="Google" id="ProtNLM"/>
    </source>
</evidence>
<sequence>MDTLMVFLFKRGIKQQATEAKRILHNTYGDGLTPASICPKWYRYTRSCDLNVSKRPRSRCTVETEDGDFHVLLVGNSAARSEFAQALDLRRMMVDLPLYNWYDSKLVGVIPSLQIREERVIICKQLLSQQRRKRFLPQTITSDEK</sequence>
<gene>
    <name evidence="1" type="ORF">M514_14853</name>
</gene>
<name>A0A085NU03_9BILA</name>
<reference evidence="1" key="1">
    <citation type="journal article" date="2014" name="Nat. Genet.">
        <title>Genome and transcriptome of the porcine whipworm Trichuris suis.</title>
        <authorList>
            <person name="Jex A.R."/>
            <person name="Nejsum P."/>
            <person name="Schwarz E.M."/>
            <person name="Hu L."/>
            <person name="Young N.D."/>
            <person name="Hall R.S."/>
            <person name="Korhonen P.K."/>
            <person name="Liao S."/>
            <person name="Thamsborg S."/>
            <person name="Xia J."/>
            <person name="Xu P."/>
            <person name="Wang S."/>
            <person name="Scheerlinck J.P."/>
            <person name="Hofmann A."/>
            <person name="Sternberg P.W."/>
            <person name="Wang J."/>
            <person name="Gasser R.B."/>
        </authorList>
    </citation>
    <scope>NUCLEOTIDE SEQUENCE [LARGE SCALE GENOMIC DNA]</scope>
    <source>
        <strain evidence="1">DCEP-RM93F</strain>
    </source>
</reference>
<accession>A0A085NU03</accession>
<organism evidence="1">
    <name type="scientific">Trichuris suis</name>
    <name type="common">pig whipworm</name>
    <dbReference type="NCBI Taxonomy" id="68888"/>
    <lineage>
        <taxon>Eukaryota</taxon>
        <taxon>Metazoa</taxon>
        <taxon>Ecdysozoa</taxon>
        <taxon>Nematoda</taxon>
        <taxon>Enoplea</taxon>
        <taxon>Dorylaimia</taxon>
        <taxon>Trichinellida</taxon>
        <taxon>Trichuridae</taxon>
        <taxon>Trichuris</taxon>
    </lineage>
</organism>
<dbReference type="Proteomes" id="UP000030758">
    <property type="component" value="Unassembled WGS sequence"/>
</dbReference>